<feature type="non-terminal residue" evidence="6">
    <location>
        <position position="1"/>
    </location>
</feature>
<dbReference type="Gene3D" id="1.20.1050.10">
    <property type="match status" value="1"/>
</dbReference>
<dbReference type="PANTHER" id="PTHR11571">
    <property type="entry name" value="GLUTATHIONE S-TRANSFERASE"/>
    <property type="match status" value="1"/>
</dbReference>
<dbReference type="InterPro" id="IPR050213">
    <property type="entry name" value="GST_superfamily"/>
</dbReference>
<dbReference type="PANTHER" id="PTHR11571:SF224">
    <property type="entry name" value="HEMATOPOIETIC PROSTAGLANDIN D SYNTHASE"/>
    <property type="match status" value="1"/>
</dbReference>
<dbReference type="CDD" id="cd03039">
    <property type="entry name" value="GST_N_Sigma_like"/>
    <property type="match status" value="1"/>
</dbReference>
<dbReference type="SUPFAM" id="SSF52833">
    <property type="entry name" value="Thioredoxin-like"/>
    <property type="match status" value="1"/>
</dbReference>
<evidence type="ECO:0000259" key="5">
    <source>
        <dbReference type="PROSITE" id="PS50404"/>
    </source>
</evidence>
<evidence type="ECO:0000256" key="4">
    <source>
        <dbReference type="ARBA" id="ARBA00047960"/>
    </source>
</evidence>
<organism evidence="6 7">
    <name type="scientific">Strongylus vulgaris</name>
    <name type="common">Blood worm</name>
    <dbReference type="NCBI Taxonomy" id="40348"/>
    <lineage>
        <taxon>Eukaryota</taxon>
        <taxon>Metazoa</taxon>
        <taxon>Ecdysozoa</taxon>
        <taxon>Nematoda</taxon>
        <taxon>Chromadorea</taxon>
        <taxon>Rhabditida</taxon>
        <taxon>Rhabditina</taxon>
        <taxon>Rhabditomorpha</taxon>
        <taxon>Strongyloidea</taxon>
        <taxon>Strongylidae</taxon>
        <taxon>Strongylus</taxon>
    </lineage>
</organism>
<dbReference type="OrthoDB" id="414243at2759"/>
<dbReference type="Pfam" id="PF02798">
    <property type="entry name" value="GST_N"/>
    <property type="match status" value="1"/>
</dbReference>
<reference evidence="6 7" key="1">
    <citation type="submission" date="2018-11" db="EMBL/GenBank/DDBJ databases">
        <authorList>
            <consortium name="Pathogen Informatics"/>
        </authorList>
    </citation>
    <scope>NUCLEOTIDE SEQUENCE [LARGE SCALE GENOMIC DNA]</scope>
</reference>
<evidence type="ECO:0000256" key="1">
    <source>
        <dbReference type="ARBA" id="ARBA00012452"/>
    </source>
</evidence>
<evidence type="ECO:0000256" key="2">
    <source>
        <dbReference type="ARBA" id="ARBA00022679"/>
    </source>
</evidence>
<dbReference type="Gene3D" id="3.40.30.10">
    <property type="entry name" value="Glutaredoxin"/>
    <property type="match status" value="1"/>
</dbReference>
<dbReference type="AlphaFoldDB" id="A0A3P7IJE4"/>
<evidence type="ECO:0000313" key="6">
    <source>
        <dbReference type="EMBL" id="VDM67933.1"/>
    </source>
</evidence>
<name>A0A3P7IJE4_STRVU</name>
<dbReference type="InterPro" id="IPR040079">
    <property type="entry name" value="Glutathione_S-Trfase"/>
</dbReference>
<feature type="domain" description="GST N-terminal" evidence="5">
    <location>
        <begin position="1"/>
        <end position="67"/>
    </location>
</feature>
<dbReference type="SFLD" id="SFLDS00019">
    <property type="entry name" value="Glutathione_Transferase_(cytos"/>
    <property type="match status" value="1"/>
</dbReference>
<dbReference type="InterPro" id="IPR004045">
    <property type="entry name" value="Glutathione_S-Trfase_N"/>
</dbReference>
<comment type="catalytic activity">
    <reaction evidence="4">
        <text>RX + glutathione = an S-substituted glutathione + a halide anion + H(+)</text>
        <dbReference type="Rhea" id="RHEA:16437"/>
        <dbReference type="ChEBI" id="CHEBI:15378"/>
        <dbReference type="ChEBI" id="CHEBI:16042"/>
        <dbReference type="ChEBI" id="CHEBI:17792"/>
        <dbReference type="ChEBI" id="CHEBI:57925"/>
        <dbReference type="ChEBI" id="CHEBI:90779"/>
        <dbReference type="EC" id="2.5.1.18"/>
    </reaction>
</comment>
<keyword evidence="7" id="KW-1185">Reference proteome</keyword>
<dbReference type="GO" id="GO:0004364">
    <property type="term" value="F:glutathione transferase activity"/>
    <property type="evidence" value="ECO:0007669"/>
    <property type="project" value="UniProtKB-EC"/>
</dbReference>
<proteinExistence type="inferred from homology"/>
<dbReference type="PROSITE" id="PS50404">
    <property type="entry name" value="GST_NTER"/>
    <property type="match status" value="1"/>
</dbReference>
<dbReference type="FunFam" id="3.40.30.10:FF:000258">
    <property type="entry name" value="Glutathione S-transferase"/>
    <property type="match status" value="1"/>
</dbReference>
<accession>A0A3P7IJE4</accession>
<dbReference type="GO" id="GO:0006749">
    <property type="term" value="P:glutathione metabolic process"/>
    <property type="evidence" value="ECO:0007669"/>
    <property type="project" value="TreeGrafter"/>
</dbReference>
<keyword evidence="2" id="KW-0808">Transferase</keyword>
<dbReference type="InterPro" id="IPR036249">
    <property type="entry name" value="Thioredoxin-like_sf"/>
</dbReference>
<evidence type="ECO:0000256" key="3">
    <source>
        <dbReference type="ARBA" id="ARBA00038317"/>
    </source>
</evidence>
<protein>
    <recommendedName>
        <fullName evidence="1">glutathione transferase</fullName>
        <ecNumber evidence="1">2.5.1.18</ecNumber>
    </recommendedName>
</protein>
<comment type="similarity">
    <text evidence="3">Belongs to the GST superfamily. Sigma family.</text>
</comment>
<gene>
    <name evidence="6" type="ORF">SVUK_LOCUS2931</name>
</gene>
<sequence length="131" mass="15179">LISYFVTQIFVLADEKFEDVRYSFDEWPEHKSEMPFGQLPVLEVDGQQLAQSHAIARYLAKKFGLAPKCPFEEALVDSIMDQYKDFLNEIRLIFRVLGGVEQGDVIKAHAEKVRSNPALKEWIETRPQTDY</sequence>
<dbReference type="SUPFAM" id="SSF47616">
    <property type="entry name" value="GST C-terminal domain-like"/>
    <property type="match status" value="1"/>
</dbReference>
<dbReference type="EMBL" id="UYYB01007067">
    <property type="protein sequence ID" value="VDM67933.1"/>
    <property type="molecule type" value="Genomic_DNA"/>
</dbReference>
<evidence type="ECO:0000313" key="7">
    <source>
        <dbReference type="Proteomes" id="UP000270094"/>
    </source>
</evidence>
<dbReference type="Proteomes" id="UP000270094">
    <property type="component" value="Unassembled WGS sequence"/>
</dbReference>
<dbReference type="EC" id="2.5.1.18" evidence="1"/>
<dbReference type="InterPro" id="IPR036282">
    <property type="entry name" value="Glutathione-S-Trfase_C_sf"/>
</dbReference>